<dbReference type="PANTHER" id="PTHR22854:SF2">
    <property type="entry name" value="INDOLE-3-GLYCEROL-PHOSPHATE SYNTHASE"/>
    <property type="match status" value="1"/>
</dbReference>
<dbReference type="RefSeq" id="WP_077714774.1">
    <property type="nucleotide sequence ID" value="NZ_CP019698.1"/>
</dbReference>
<evidence type="ECO:0000313" key="12">
    <source>
        <dbReference type="Proteomes" id="UP000189464"/>
    </source>
</evidence>
<evidence type="ECO:0000256" key="5">
    <source>
        <dbReference type="ARBA" id="ARBA00022793"/>
    </source>
</evidence>
<dbReference type="GO" id="GO:0004640">
    <property type="term" value="F:phosphoribosylanthranilate isomerase activity"/>
    <property type="evidence" value="ECO:0007669"/>
    <property type="project" value="TreeGrafter"/>
</dbReference>
<dbReference type="InterPro" id="IPR045186">
    <property type="entry name" value="Indole-3-glycerol_P_synth"/>
</dbReference>
<dbReference type="AlphaFoldDB" id="A0A1S6IY75"/>
<dbReference type="Pfam" id="PF00218">
    <property type="entry name" value="IGPS"/>
    <property type="match status" value="1"/>
</dbReference>
<dbReference type="SUPFAM" id="SSF51366">
    <property type="entry name" value="Ribulose-phoshate binding barrel"/>
    <property type="match status" value="1"/>
</dbReference>
<comment type="similarity">
    <text evidence="3 9">Belongs to the TrpC family.</text>
</comment>
<dbReference type="HAMAP" id="MF_00134_B">
    <property type="entry name" value="IGPS_B"/>
    <property type="match status" value="1"/>
</dbReference>
<keyword evidence="12" id="KW-1185">Reference proteome</keyword>
<name>A0A1S6IY75_9FIRM</name>
<evidence type="ECO:0000256" key="9">
    <source>
        <dbReference type="HAMAP-Rule" id="MF_00134"/>
    </source>
</evidence>
<dbReference type="KEGG" id="dfg:B0537_11960"/>
<dbReference type="UniPathway" id="UPA00035">
    <property type="reaction ID" value="UER00043"/>
</dbReference>
<keyword evidence="5 9" id="KW-0210">Decarboxylase</keyword>
<keyword evidence="7 9" id="KW-0057">Aromatic amino acid biosynthesis</keyword>
<dbReference type="FunFam" id="3.20.20.70:FF:000024">
    <property type="entry name" value="Indole-3-glycerol phosphate synthase"/>
    <property type="match status" value="1"/>
</dbReference>
<protein>
    <recommendedName>
        <fullName evidence="9">Indole-3-glycerol phosphate synthase</fullName>
        <shortName evidence="9">IGPS</shortName>
        <ecNumber evidence="9">4.1.1.48</ecNumber>
    </recommendedName>
</protein>
<evidence type="ECO:0000256" key="3">
    <source>
        <dbReference type="ARBA" id="ARBA00008737"/>
    </source>
</evidence>
<evidence type="ECO:0000313" key="11">
    <source>
        <dbReference type="EMBL" id="AQS59728.1"/>
    </source>
</evidence>
<evidence type="ECO:0000256" key="6">
    <source>
        <dbReference type="ARBA" id="ARBA00022822"/>
    </source>
</evidence>
<proteinExistence type="inferred from homology"/>
<evidence type="ECO:0000259" key="10">
    <source>
        <dbReference type="Pfam" id="PF00218"/>
    </source>
</evidence>
<dbReference type="NCBIfam" id="NF001377">
    <property type="entry name" value="PRK00278.2-4"/>
    <property type="match status" value="1"/>
</dbReference>
<dbReference type="EMBL" id="CP019698">
    <property type="protein sequence ID" value="AQS59728.1"/>
    <property type="molecule type" value="Genomic_DNA"/>
</dbReference>
<dbReference type="InterPro" id="IPR013785">
    <property type="entry name" value="Aldolase_TIM"/>
</dbReference>
<evidence type="ECO:0000256" key="2">
    <source>
        <dbReference type="ARBA" id="ARBA00004696"/>
    </source>
</evidence>
<dbReference type="InterPro" id="IPR011060">
    <property type="entry name" value="RibuloseP-bd_barrel"/>
</dbReference>
<comment type="catalytic activity">
    <reaction evidence="1 9">
        <text>1-(2-carboxyphenylamino)-1-deoxy-D-ribulose 5-phosphate + H(+) = (1S,2R)-1-C-(indol-3-yl)glycerol 3-phosphate + CO2 + H2O</text>
        <dbReference type="Rhea" id="RHEA:23476"/>
        <dbReference type="ChEBI" id="CHEBI:15377"/>
        <dbReference type="ChEBI" id="CHEBI:15378"/>
        <dbReference type="ChEBI" id="CHEBI:16526"/>
        <dbReference type="ChEBI" id="CHEBI:58613"/>
        <dbReference type="ChEBI" id="CHEBI:58866"/>
        <dbReference type="EC" id="4.1.1.48"/>
    </reaction>
</comment>
<dbReference type="PANTHER" id="PTHR22854">
    <property type="entry name" value="TRYPTOPHAN BIOSYNTHESIS PROTEIN"/>
    <property type="match status" value="1"/>
</dbReference>
<dbReference type="CDD" id="cd00331">
    <property type="entry name" value="IGPS"/>
    <property type="match status" value="1"/>
</dbReference>
<accession>A0A1S6IY75</accession>
<gene>
    <name evidence="9" type="primary">trpC</name>
    <name evidence="11" type="ORF">B0537_11960</name>
</gene>
<comment type="pathway">
    <text evidence="2 9">Amino-acid biosynthesis; L-tryptophan biosynthesis; L-tryptophan from chorismate: step 4/5.</text>
</comment>
<organism evidence="11 12">
    <name type="scientific">Desulforamulus ferrireducens</name>
    <dbReference type="NCBI Taxonomy" id="1833852"/>
    <lineage>
        <taxon>Bacteria</taxon>
        <taxon>Bacillati</taxon>
        <taxon>Bacillota</taxon>
        <taxon>Clostridia</taxon>
        <taxon>Eubacteriales</taxon>
        <taxon>Peptococcaceae</taxon>
        <taxon>Desulforamulus</taxon>
    </lineage>
</organism>
<evidence type="ECO:0000256" key="1">
    <source>
        <dbReference type="ARBA" id="ARBA00001633"/>
    </source>
</evidence>
<keyword evidence="6 9" id="KW-0822">Tryptophan biosynthesis</keyword>
<dbReference type="GO" id="GO:0004425">
    <property type="term" value="F:indole-3-glycerol-phosphate synthase activity"/>
    <property type="evidence" value="ECO:0007669"/>
    <property type="project" value="UniProtKB-UniRule"/>
</dbReference>
<feature type="domain" description="Indole-3-glycerol phosphate synthase" evidence="10">
    <location>
        <begin position="3"/>
        <end position="256"/>
    </location>
</feature>
<dbReference type="EC" id="4.1.1.48" evidence="9"/>
<dbReference type="Proteomes" id="UP000189464">
    <property type="component" value="Chromosome"/>
</dbReference>
<dbReference type="Gene3D" id="3.20.20.70">
    <property type="entry name" value="Aldolase class I"/>
    <property type="match status" value="1"/>
</dbReference>
<evidence type="ECO:0000256" key="8">
    <source>
        <dbReference type="ARBA" id="ARBA00023239"/>
    </source>
</evidence>
<reference evidence="11 12" key="1">
    <citation type="journal article" date="2016" name="Int. J. Syst. Evol. Microbiol.">
        <title>Desulfotomaculum ferrireducens sp. nov., a moderately thermophilic sulfate-reducing and dissimilatory Fe(III)-reducing bacterium isolated from compost.</title>
        <authorList>
            <person name="Yang G."/>
            <person name="Guo J."/>
            <person name="Zhuang L."/>
            <person name="Yuan Y."/>
            <person name="Zhou S."/>
        </authorList>
    </citation>
    <scope>NUCLEOTIDE SEQUENCE [LARGE SCALE GENOMIC DNA]</scope>
    <source>
        <strain evidence="11 12">GSS09</strain>
    </source>
</reference>
<sequence>MILEQIVAVKRQEIQRLQSRVVVSQMEREISTLPPAPNFQQAISVGGRVSLIAEIKYCSPSKGVLCKGINHRQLAQIYQENGAAAVSVLTDSQFFGGALTNLSEVQQTIQLPLLRKDFIIHPLQVYQSRLAGAAAILLIAAILSQQELTNLAHLARACGLQTLVEVHTEAELERVLSLGFRLIGINNRNLQTFQTDLAVTAGLMQYINREGITVVSESGIQSPEHMIFLKELGVQAALVGESLVSAADIPAKVRELVRGGGRVELPGCTH</sequence>
<dbReference type="GO" id="GO:0000162">
    <property type="term" value="P:L-tryptophan biosynthetic process"/>
    <property type="evidence" value="ECO:0007669"/>
    <property type="project" value="UniProtKB-UniRule"/>
</dbReference>
<dbReference type="STRING" id="1833852.B0537_11960"/>
<dbReference type="OrthoDB" id="9804217at2"/>
<evidence type="ECO:0000256" key="7">
    <source>
        <dbReference type="ARBA" id="ARBA00023141"/>
    </source>
</evidence>
<evidence type="ECO:0000256" key="4">
    <source>
        <dbReference type="ARBA" id="ARBA00022605"/>
    </source>
</evidence>
<dbReference type="InterPro" id="IPR013798">
    <property type="entry name" value="Indole-3-glycerol_P_synth_dom"/>
</dbReference>
<keyword evidence="8 9" id="KW-0456">Lyase</keyword>
<keyword evidence="4 9" id="KW-0028">Amino-acid biosynthesis</keyword>